<gene>
    <name evidence="1" type="ORF">ENS19_06540</name>
</gene>
<name>A0A7C3EX36_9CREN</name>
<evidence type="ECO:0008006" key="2">
    <source>
        <dbReference type="Google" id="ProtNLM"/>
    </source>
</evidence>
<dbReference type="AlphaFoldDB" id="A0A7C3EX36"/>
<reference evidence="1" key="1">
    <citation type="journal article" date="2020" name="mSystems">
        <title>Genome- and Community-Level Interaction Insights into Carbon Utilization and Element Cycling Functions of Hydrothermarchaeota in Hydrothermal Sediment.</title>
        <authorList>
            <person name="Zhou Z."/>
            <person name="Liu Y."/>
            <person name="Xu W."/>
            <person name="Pan J."/>
            <person name="Luo Z.H."/>
            <person name="Li M."/>
        </authorList>
    </citation>
    <scope>NUCLEOTIDE SEQUENCE [LARGE SCALE GENOMIC DNA]</scope>
    <source>
        <strain evidence="1">SpSt-468</strain>
    </source>
</reference>
<proteinExistence type="predicted"/>
<evidence type="ECO:0000313" key="1">
    <source>
        <dbReference type="EMBL" id="HFK20923.1"/>
    </source>
</evidence>
<comment type="caution">
    <text evidence="1">The sequence shown here is derived from an EMBL/GenBank/DDBJ whole genome shotgun (WGS) entry which is preliminary data.</text>
</comment>
<dbReference type="EMBL" id="DSTX01000011">
    <property type="protein sequence ID" value="HFK20923.1"/>
    <property type="molecule type" value="Genomic_DNA"/>
</dbReference>
<dbReference type="PANTHER" id="PTHR28498">
    <property type="entry name" value="ZINC FINGER SWIM DOMAIN-CONTAINING PROTEIN 7"/>
    <property type="match status" value="1"/>
</dbReference>
<accession>A0A7C3EX36</accession>
<dbReference type="GO" id="GO:0000724">
    <property type="term" value="P:double-strand break repair via homologous recombination"/>
    <property type="evidence" value="ECO:0007669"/>
    <property type="project" value="TreeGrafter"/>
</dbReference>
<organism evidence="1">
    <name type="scientific">Candidatus Methanomethylicus mesodigestus</name>
    <dbReference type="NCBI Taxonomy" id="1867258"/>
    <lineage>
        <taxon>Archaea</taxon>
        <taxon>Thermoproteota</taxon>
        <taxon>Methanosuratincolia</taxon>
        <taxon>Candidatus Methanomethylicales</taxon>
        <taxon>Candidatus Methanomethylicaceae</taxon>
        <taxon>Candidatus Methanomethylicus</taxon>
    </lineage>
</organism>
<protein>
    <recommendedName>
        <fullName evidence="2">SWIM-type domain-containing protein</fullName>
    </recommendedName>
</protein>
<dbReference type="PANTHER" id="PTHR28498:SF1">
    <property type="entry name" value="ZINC FINGER SWIM DOMAIN-CONTAINING PROTEIN 7"/>
    <property type="match status" value="1"/>
</dbReference>
<sequence>MDHPAKILDEIERASTLEEVKERLKKAYGAKYSKAEELINSSSVKKYLFLPSGRIVWIVVGKEKEYFVIPRLYCQCDDFYINVVVRKKADFCYHMIAQLVADKTGAYESYEVPDSDFIRLNCEWKKQSV</sequence>